<organism evidence="3">
    <name type="scientific">Tenacibaculum sp. Pbs-1</name>
    <dbReference type="NCBI Taxonomy" id="3238748"/>
    <lineage>
        <taxon>Bacteria</taxon>
        <taxon>Pseudomonadati</taxon>
        <taxon>Bacteroidota</taxon>
        <taxon>Flavobacteriia</taxon>
        <taxon>Flavobacteriales</taxon>
        <taxon>Flavobacteriaceae</taxon>
        <taxon>Tenacibaculum</taxon>
    </lineage>
</organism>
<reference evidence="3" key="1">
    <citation type="submission" date="2024-08" db="EMBL/GenBank/DDBJ databases">
        <title>Whole genome sequence of Tenacibaculum sp. strain pbs-1 associated with black-spot shell disease in Akoya pearl oysters.</title>
        <authorList>
            <person name="Sakatoku A."/>
            <person name="Suzuki T."/>
            <person name="Hatano K."/>
            <person name="Seki M."/>
            <person name="Tanaka D."/>
            <person name="Nakamura S."/>
            <person name="Suzuki N."/>
            <person name="Isshiki T."/>
        </authorList>
    </citation>
    <scope>NUCLEOTIDE SEQUENCE</scope>
    <source>
        <strain evidence="3">Pbs-1</strain>
    </source>
</reference>
<feature type="domain" description="XdhC Rossmann" evidence="2">
    <location>
        <begin position="189"/>
        <end position="332"/>
    </location>
</feature>
<dbReference type="PANTHER" id="PTHR30388">
    <property type="entry name" value="ALDEHYDE OXIDOREDUCTASE MOLYBDENUM COFACTOR ASSEMBLY PROTEIN"/>
    <property type="match status" value="1"/>
</dbReference>
<dbReference type="PANTHER" id="PTHR30388:SF4">
    <property type="entry name" value="MOLYBDENUM COFACTOR INSERTION CHAPERONE PAOD"/>
    <property type="match status" value="1"/>
</dbReference>
<dbReference type="InterPro" id="IPR052698">
    <property type="entry name" value="MoCofactor_Util/Proc"/>
</dbReference>
<evidence type="ECO:0000259" key="1">
    <source>
        <dbReference type="Pfam" id="PF02625"/>
    </source>
</evidence>
<dbReference type="AlphaFoldDB" id="A0AB33KTS6"/>
<evidence type="ECO:0000313" key="3">
    <source>
        <dbReference type="EMBL" id="BFP68199.1"/>
    </source>
</evidence>
<name>A0AB33KTS6_9FLAO</name>
<dbReference type="EMBL" id="AP035888">
    <property type="protein sequence ID" value="BFP68199.1"/>
    <property type="molecule type" value="Genomic_DNA"/>
</dbReference>
<accession>A0AB33KTS6</accession>
<dbReference type="InterPro" id="IPR027051">
    <property type="entry name" value="XdhC_Rossmann_dom"/>
</dbReference>
<dbReference type="Gene3D" id="3.40.50.720">
    <property type="entry name" value="NAD(P)-binding Rossmann-like Domain"/>
    <property type="match status" value="1"/>
</dbReference>
<evidence type="ECO:0000259" key="2">
    <source>
        <dbReference type="Pfam" id="PF13478"/>
    </source>
</evidence>
<feature type="domain" description="XdhC- CoxI" evidence="1">
    <location>
        <begin position="31"/>
        <end position="96"/>
    </location>
</feature>
<dbReference type="Pfam" id="PF02625">
    <property type="entry name" value="XdhC_CoxI"/>
    <property type="match status" value="1"/>
</dbReference>
<sequence length="353" mass="40231">MIKKRTFKRVFLHEMTHEFKEIIQQASINQQQGIQNILATVVDLDGSSYRKPGVRMLLSSNGKIIGAISGGCVEKEIQRRAQSVFENNKPKIVTYDGRYRLGCEGILYVLLEPFYLSTEFIDAFSKNSKERRPYDIISFFQKEDEAHGDFGSIIQFNNQQIFTFSKEFNTEKTGQLANFKQTLQPLFRLLIIGGEHDAVKLCTLATQLGWEVDVITSIKDPKELIDFPGAKSVVAQTPELIQLSQVNNNTAIVIMNHNFTYDLRWLIKLQEQNPIYIGILGAAKRREKLFNELFEFSPDITDEFLDKIHTPAGLNIGAETPEEIALSILAEILSVIRNKEVFSLKKITGRIHE</sequence>
<dbReference type="Pfam" id="PF13478">
    <property type="entry name" value="XdhC_C"/>
    <property type="match status" value="1"/>
</dbReference>
<protein>
    <submittedName>
        <fullName evidence="3">XdhC/CoxI family protein</fullName>
    </submittedName>
</protein>
<gene>
    <name evidence="3" type="ORF">Pbs1_15420</name>
</gene>
<proteinExistence type="predicted"/>
<dbReference type="InterPro" id="IPR003777">
    <property type="entry name" value="XdhC_CoxI"/>
</dbReference>